<evidence type="ECO:0000313" key="3">
    <source>
        <dbReference type="Proteomes" id="UP000324222"/>
    </source>
</evidence>
<keyword evidence="3" id="KW-1185">Reference proteome</keyword>
<accession>A0A5B7F3F7</accession>
<feature type="compositionally biased region" description="Low complexity" evidence="1">
    <location>
        <begin position="62"/>
        <end position="72"/>
    </location>
</feature>
<feature type="compositionally biased region" description="Polar residues" evidence="1">
    <location>
        <begin position="137"/>
        <end position="148"/>
    </location>
</feature>
<gene>
    <name evidence="2" type="ORF">E2C01_035541</name>
</gene>
<proteinExistence type="predicted"/>
<evidence type="ECO:0000313" key="2">
    <source>
        <dbReference type="EMBL" id="MPC41930.1"/>
    </source>
</evidence>
<feature type="region of interest" description="Disordered" evidence="1">
    <location>
        <begin position="123"/>
        <end position="148"/>
    </location>
</feature>
<feature type="compositionally biased region" description="Pro residues" evidence="1">
    <location>
        <begin position="73"/>
        <end position="85"/>
    </location>
</feature>
<feature type="region of interest" description="Disordered" evidence="1">
    <location>
        <begin position="50"/>
        <end position="95"/>
    </location>
</feature>
<comment type="caution">
    <text evidence="2">The sequence shown here is derived from an EMBL/GenBank/DDBJ whole genome shotgun (WGS) entry which is preliminary data.</text>
</comment>
<dbReference type="EMBL" id="VSRR010005238">
    <property type="protein sequence ID" value="MPC41930.1"/>
    <property type="molecule type" value="Genomic_DNA"/>
</dbReference>
<evidence type="ECO:0000256" key="1">
    <source>
        <dbReference type="SAM" id="MobiDB-lite"/>
    </source>
</evidence>
<protein>
    <submittedName>
        <fullName evidence="2">Uncharacterized protein</fullName>
    </submittedName>
</protein>
<sequence length="226" mass="23465">MYVRPSGVGAGGGGQFLVFILHSSTSSSFSSSTSAFLHFPTSSCTITPHGTSKPASFPPISPFSTSTTTSLPSPRPTRQPAPPPAQGKAGHGTRPCQHGGGSAYLGCYCLFTLEAGAQSSCMDSPLPTTEETPLPQHASTAATPDKTTPTWNLRSTDKYKIARLRVPDLCRPPTPPTLVTPAQPTAKGVPGVGGYSLLTFSPSSASSSLFRIPPLPHVSPFVMPTI</sequence>
<feature type="compositionally biased region" description="Low complexity" evidence="1">
    <location>
        <begin position="125"/>
        <end position="135"/>
    </location>
</feature>
<reference evidence="2 3" key="1">
    <citation type="submission" date="2019-05" db="EMBL/GenBank/DDBJ databases">
        <title>Another draft genome of Portunus trituberculatus and its Hox gene families provides insights of decapod evolution.</title>
        <authorList>
            <person name="Jeong J.-H."/>
            <person name="Song I."/>
            <person name="Kim S."/>
            <person name="Choi T."/>
            <person name="Kim D."/>
            <person name="Ryu S."/>
            <person name="Kim W."/>
        </authorList>
    </citation>
    <scope>NUCLEOTIDE SEQUENCE [LARGE SCALE GENOMIC DNA]</scope>
    <source>
        <tissue evidence="2">Muscle</tissue>
    </source>
</reference>
<dbReference type="AlphaFoldDB" id="A0A5B7F3F7"/>
<organism evidence="2 3">
    <name type="scientific">Portunus trituberculatus</name>
    <name type="common">Swimming crab</name>
    <name type="synonym">Neptunus trituberculatus</name>
    <dbReference type="NCBI Taxonomy" id="210409"/>
    <lineage>
        <taxon>Eukaryota</taxon>
        <taxon>Metazoa</taxon>
        <taxon>Ecdysozoa</taxon>
        <taxon>Arthropoda</taxon>
        <taxon>Crustacea</taxon>
        <taxon>Multicrustacea</taxon>
        <taxon>Malacostraca</taxon>
        <taxon>Eumalacostraca</taxon>
        <taxon>Eucarida</taxon>
        <taxon>Decapoda</taxon>
        <taxon>Pleocyemata</taxon>
        <taxon>Brachyura</taxon>
        <taxon>Eubrachyura</taxon>
        <taxon>Portunoidea</taxon>
        <taxon>Portunidae</taxon>
        <taxon>Portuninae</taxon>
        <taxon>Portunus</taxon>
    </lineage>
</organism>
<name>A0A5B7F3F7_PORTR</name>
<dbReference type="Proteomes" id="UP000324222">
    <property type="component" value="Unassembled WGS sequence"/>
</dbReference>